<name>A0A5A7QRT4_STRAF</name>
<evidence type="ECO:0000313" key="3">
    <source>
        <dbReference type="Proteomes" id="UP000325081"/>
    </source>
</evidence>
<reference evidence="3" key="1">
    <citation type="journal article" date="2019" name="Curr. Biol.">
        <title>Genome Sequence of Striga asiatica Provides Insight into the Evolution of Plant Parasitism.</title>
        <authorList>
            <person name="Yoshida S."/>
            <person name="Kim S."/>
            <person name="Wafula E.K."/>
            <person name="Tanskanen J."/>
            <person name="Kim Y.M."/>
            <person name="Honaas L."/>
            <person name="Yang Z."/>
            <person name="Spallek T."/>
            <person name="Conn C.E."/>
            <person name="Ichihashi Y."/>
            <person name="Cheong K."/>
            <person name="Cui S."/>
            <person name="Der J.P."/>
            <person name="Gundlach H."/>
            <person name="Jiao Y."/>
            <person name="Hori C."/>
            <person name="Ishida J.K."/>
            <person name="Kasahara H."/>
            <person name="Kiba T."/>
            <person name="Kim M.S."/>
            <person name="Koo N."/>
            <person name="Laohavisit A."/>
            <person name="Lee Y.H."/>
            <person name="Lumba S."/>
            <person name="McCourt P."/>
            <person name="Mortimer J.C."/>
            <person name="Mutuku J.M."/>
            <person name="Nomura T."/>
            <person name="Sasaki-Sekimoto Y."/>
            <person name="Seto Y."/>
            <person name="Wang Y."/>
            <person name="Wakatake T."/>
            <person name="Sakakibara H."/>
            <person name="Demura T."/>
            <person name="Yamaguchi S."/>
            <person name="Yoneyama K."/>
            <person name="Manabe R.I."/>
            <person name="Nelson D.C."/>
            <person name="Schulman A.H."/>
            <person name="Timko M.P."/>
            <person name="dePamphilis C.W."/>
            <person name="Choi D."/>
            <person name="Shirasu K."/>
        </authorList>
    </citation>
    <scope>NUCLEOTIDE SEQUENCE [LARGE SCALE GENOMIC DNA]</scope>
    <source>
        <strain evidence="3">cv. UVA1</strain>
    </source>
</reference>
<dbReference type="AlphaFoldDB" id="A0A5A7QRT4"/>
<dbReference type="PANTHER" id="PTHR35322:SF2">
    <property type="entry name" value="PROTEIN CPR-5"/>
    <property type="match status" value="1"/>
</dbReference>
<dbReference type="GO" id="GO:0010090">
    <property type="term" value="P:trichome morphogenesis"/>
    <property type="evidence" value="ECO:0007669"/>
    <property type="project" value="InterPro"/>
</dbReference>
<accession>A0A5A7QRT4</accession>
<dbReference type="EMBL" id="BKCP01007959">
    <property type="protein sequence ID" value="GER47578.1"/>
    <property type="molecule type" value="Genomic_DNA"/>
</dbReference>
<dbReference type="PANTHER" id="PTHR35322">
    <property type="entry name" value="PROTEIN CPR-5"/>
    <property type="match status" value="1"/>
</dbReference>
<organism evidence="2 3">
    <name type="scientific">Striga asiatica</name>
    <name type="common">Asiatic witchweed</name>
    <name type="synonym">Buchnera asiatica</name>
    <dbReference type="NCBI Taxonomy" id="4170"/>
    <lineage>
        <taxon>Eukaryota</taxon>
        <taxon>Viridiplantae</taxon>
        <taxon>Streptophyta</taxon>
        <taxon>Embryophyta</taxon>
        <taxon>Tracheophyta</taxon>
        <taxon>Spermatophyta</taxon>
        <taxon>Magnoliopsida</taxon>
        <taxon>eudicotyledons</taxon>
        <taxon>Gunneridae</taxon>
        <taxon>Pentapetalae</taxon>
        <taxon>asterids</taxon>
        <taxon>lamiids</taxon>
        <taxon>Lamiales</taxon>
        <taxon>Orobanchaceae</taxon>
        <taxon>Buchnereae</taxon>
        <taxon>Striga</taxon>
    </lineage>
</organism>
<dbReference type="InterPro" id="IPR044708">
    <property type="entry name" value="CPR5"/>
</dbReference>
<evidence type="ECO:0000256" key="1">
    <source>
        <dbReference type="SAM" id="Phobius"/>
    </source>
</evidence>
<keyword evidence="1" id="KW-0812">Transmembrane</keyword>
<dbReference type="OrthoDB" id="2017423at2759"/>
<evidence type="ECO:0000313" key="2">
    <source>
        <dbReference type="EMBL" id="GER47578.1"/>
    </source>
</evidence>
<feature type="transmembrane region" description="Helical" evidence="1">
    <location>
        <begin position="104"/>
        <end position="126"/>
    </location>
</feature>
<dbReference type="GO" id="GO:0010150">
    <property type="term" value="P:leaf senescence"/>
    <property type="evidence" value="ECO:0007669"/>
    <property type="project" value="InterPro"/>
</dbReference>
<sequence length="149" mass="16328">MATFNTGLHLLKCQIQVLSRMLFGILMIGAIAFLLLGVMCGYAGKFCVDTLGGSGSHWLIYWEALCLLHFLSNVFSPYLYVILNGPITVVERAEGKSPVLFPYWVRRVIVFASSVANFAFILWATAVCGPTGVVRAFPVRGFGFLDGGR</sequence>
<dbReference type="GO" id="GO:0006952">
    <property type="term" value="P:defense response"/>
    <property type="evidence" value="ECO:0007669"/>
    <property type="project" value="InterPro"/>
</dbReference>
<comment type="caution">
    <text evidence="2">The sequence shown here is derived from an EMBL/GenBank/DDBJ whole genome shotgun (WGS) entry which is preliminary data.</text>
</comment>
<dbReference type="Proteomes" id="UP000325081">
    <property type="component" value="Unassembled WGS sequence"/>
</dbReference>
<feature type="transmembrane region" description="Helical" evidence="1">
    <location>
        <begin position="59"/>
        <end position="83"/>
    </location>
</feature>
<keyword evidence="1" id="KW-1133">Transmembrane helix</keyword>
<gene>
    <name evidence="2" type="ORF">STAS_24693</name>
</gene>
<proteinExistence type="predicted"/>
<keyword evidence="3" id="KW-1185">Reference proteome</keyword>
<protein>
    <submittedName>
        <fullName evidence="2">Constitutive expressor of pathogenesis related genes 5</fullName>
    </submittedName>
</protein>
<feature type="transmembrane region" description="Helical" evidence="1">
    <location>
        <begin position="21"/>
        <end position="44"/>
    </location>
</feature>
<keyword evidence="1" id="KW-0472">Membrane</keyword>